<evidence type="ECO:0000313" key="10">
    <source>
        <dbReference type="Proteomes" id="UP000078148"/>
    </source>
</evidence>
<keyword evidence="3" id="KW-0808">Transferase</keyword>
<feature type="domain" description="Protein kinase" evidence="8">
    <location>
        <begin position="17"/>
        <end position="269"/>
    </location>
</feature>
<evidence type="ECO:0000256" key="5">
    <source>
        <dbReference type="ARBA" id="ARBA00022777"/>
    </source>
</evidence>
<dbReference type="Proteomes" id="UP000078148">
    <property type="component" value="Chromosome"/>
</dbReference>
<dbReference type="KEGG" id="pbv:AR543_15215"/>
<gene>
    <name evidence="9" type="ORF">AR543_15215</name>
</gene>
<keyword evidence="4 7" id="KW-0547">Nucleotide-binding</keyword>
<evidence type="ECO:0000256" key="2">
    <source>
        <dbReference type="ARBA" id="ARBA00012513"/>
    </source>
</evidence>
<reference evidence="10" key="1">
    <citation type="submission" date="2015-10" db="EMBL/GenBank/DDBJ databases">
        <title>Genome of Paenibacillus bovis sp. nov.</title>
        <authorList>
            <person name="Wu Z."/>
            <person name="Gao C."/>
            <person name="Liu Z."/>
            <person name="Zheng H."/>
        </authorList>
    </citation>
    <scope>NUCLEOTIDE SEQUENCE [LARGE SCALE GENOMIC DNA]</scope>
    <source>
        <strain evidence="10">BD3526</strain>
    </source>
</reference>
<proteinExistence type="inferred from homology"/>
<dbReference type="CDD" id="cd14014">
    <property type="entry name" value="STKc_PknB_like"/>
    <property type="match status" value="1"/>
</dbReference>
<dbReference type="PROSITE" id="PS50011">
    <property type="entry name" value="PROTEIN_KINASE_DOM"/>
    <property type="match status" value="1"/>
</dbReference>
<organism evidence="9 10">
    <name type="scientific">Paenibacillus bovis</name>
    <dbReference type="NCBI Taxonomy" id="1616788"/>
    <lineage>
        <taxon>Bacteria</taxon>
        <taxon>Bacillati</taxon>
        <taxon>Bacillota</taxon>
        <taxon>Bacilli</taxon>
        <taxon>Bacillales</taxon>
        <taxon>Paenibacillaceae</taxon>
        <taxon>Paenibacillus</taxon>
    </lineage>
</organism>
<protein>
    <recommendedName>
        <fullName evidence="2">non-specific serine/threonine protein kinase</fullName>
        <ecNumber evidence="2">2.7.11.1</ecNumber>
    </recommendedName>
</protein>
<dbReference type="SUPFAM" id="SSF52540">
    <property type="entry name" value="P-loop containing nucleoside triphosphate hydrolases"/>
    <property type="match status" value="1"/>
</dbReference>
<dbReference type="GO" id="GO:0004674">
    <property type="term" value="F:protein serine/threonine kinase activity"/>
    <property type="evidence" value="ECO:0007669"/>
    <property type="project" value="UniProtKB-KW"/>
</dbReference>
<dbReference type="Gene3D" id="1.10.510.10">
    <property type="entry name" value="Transferase(Phosphotransferase) domain 1"/>
    <property type="match status" value="1"/>
</dbReference>
<evidence type="ECO:0000259" key="8">
    <source>
        <dbReference type="PROSITE" id="PS50011"/>
    </source>
</evidence>
<evidence type="ECO:0000256" key="3">
    <source>
        <dbReference type="ARBA" id="ARBA00022679"/>
    </source>
</evidence>
<accession>A0A172ZHV7</accession>
<evidence type="ECO:0000256" key="7">
    <source>
        <dbReference type="PROSITE-ProRule" id="PRU10141"/>
    </source>
</evidence>
<dbReference type="PANTHER" id="PTHR43671:SF13">
    <property type="entry name" value="SERINE_THREONINE-PROTEIN KINASE NEK2"/>
    <property type="match status" value="1"/>
</dbReference>
<dbReference type="SUPFAM" id="SSF56112">
    <property type="entry name" value="Protein kinase-like (PK-like)"/>
    <property type="match status" value="1"/>
</dbReference>
<dbReference type="STRING" id="1616788.AR543_15215"/>
<keyword evidence="10" id="KW-1185">Reference proteome</keyword>
<dbReference type="InterPro" id="IPR027417">
    <property type="entry name" value="P-loop_NTPase"/>
</dbReference>
<dbReference type="InterPro" id="IPR017441">
    <property type="entry name" value="Protein_kinase_ATP_BS"/>
</dbReference>
<name>A0A172ZHV7_9BACL</name>
<dbReference type="GO" id="GO:0005524">
    <property type="term" value="F:ATP binding"/>
    <property type="evidence" value="ECO:0007669"/>
    <property type="project" value="UniProtKB-UniRule"/>
</dbReference>
<comment type="similarity">
    <text evidence="1">Belongs to the protein kinase superfamily. NEK Ser/Thr protein kinase family. NIMA subfamily.</text>
</comment>
<reference evidence="9 10" key="2">
    <citation type="journal article" date="2016" name="Int. J. Syst. Evol. Microbiol.">
        <title>Paenibacillus bovis sp. nov., isolated from raw yak (Bos grunniens) milk.</title>
        <authorList>
            <person name="Gao C."/>
            <person name="Han J."/>
            <person name="Liu Z."/>
            <person name="Xu X."/>
            <person name="Hang F."/>
            <person name="Wu Z."/>
        </authorList>
    </citation>
    <scope>NUCLEOTIDE SEQUENCE [LARGE SCALE GENOMIC DNA]</scope>
    <source>
        <strain evidence="9 10">BD3526</strain>
    </source>
</reference>
<dbReference type="EC" id="2.7.11.1" evidence="2"/>
<keyword evidence="6 7" id="KW-0067">ATP-binding</keyword>
<sequence>MIHPTRLYQGMVLAERYCIEEKLGSGGMSHVYLAHDLRLPGKKWAVKESVAQPSQYREVAAEAKMLTSLSHPFLPRIVDFITDDPDGYTYMVMDYIEGETLEQKFKRQPAEVDAAFIMRCANQLCNVLEYLHQHEPPIVFRDMKPSNVMITPEMDIRLIDFGIARTFKPQESQDTVKLGTIGFAAPEQYGSGQTDHRSDLYGLGALILYLSTGGHYSEWMLGMEKFIRNDIPRAMIPIIRKLLHHQPAERYQSASDTRQALGQVINDYYNRTHRGSGNLVGGWNKITQVIAVMGATSGTGTTHTAVAIAHHLARSQQKVALVEMNDHPGAFARIQQVAVNGMAEQQMLLEERKFTLEGVDYWRESARAEVVGLLGGSYRFIILDLGRYQQNARLEEFLRADIPIVVGSGAEWRYQDVLKMAADLHRYPRDKWHYYLPLAPADAVSRLQHELHTEQIYSIPWHPDPFDHQPATASILKKIFGEDRPSAVRKRKLWFNLR</sequence>
<dbReference type="PROSITE" id="PS00107">
    <property type="entry name" value="PROTEIN_KINASE_ATP"/>
    <property type="match status" value="1"/>
</dbReference>
<evidence type="ECO:0000313" key="9">
    <source>
        <dbReference type="EMBL" id="ANF97215.1"/>
    </source>
</evidence>
<evidence type="ECO:0000256" key="4">
    <source>
        <dbReference type="ARBA" id="ARBA00022741"/>
    </source>
</evidence>
<dbReference type="Gene3D" id="3.30.200.20">
    <property type="entry name" value="Phosphorylase Kinase, domain 1"/>
    <property type="match status" value="1"/>
</dbReference>
<evidence type="ECO:0000256" key="6">
    <source>
        <dbReference type="ARBA" id="ARBA00022840"/>
    </source>
</evidence>
<keyword evidence="9" id="KW-0723">Serine/threonine-protein kinase</keyword>
<dbReference type="Gene3D" id="3.40.50.300">
    <property type="entry name" value="P-loop containing nucleotide triphosphate hydrolases"/>
    <property type="match status" value="1"/>
</dbReference>
<keyword evidence="5 9" id="KW-0418">Kinase</keyword>
<dbReference type="Pfam" id="PF00069">
    <property type="entry name" value="Pkinase"/>
    <property type="match status" value="1"/>
</dbReference>
<dbReference type="InterPro" id="IPR050660">
    <property type="entry name" value="NEK_Ser/Thr_kinase"/>
</dbReference>
<feature type="binding site" evidence="7">
    <location>
        <position position="47"/>
    </location>
    <ligand>
        <name>ATP</name>
        <dbReference type="ChEBI" id="CHEBI:30616"/>
    </ligand>
</feature>
<evidence type="ECO:0000256" key="1">
    <source>
        <dbReference type="ARBA" id="ARBA00010886"/>
    </source>
</evidence>
<dbReference type="InterPro" id="IPR000719">
    <property type="entry name" value="Prot_kinase_dom"/>
</dbReference>
<dbReference type="RefSeq" id="WP_060535331.1">
    <property type="nucleotide sequence ID" value="NZ_CP013023.1"/>
</dbReference>
<dbReference type="AlphaFoldDB" id="A0A172ZHV7"/>
<dbReference type="PANTHER" id="PTHR43671">
    <property type="entry name" value="SERINE/THREONINE-PROTEIN KINASE NEK"/>
    <property type="match status" value="1"/>
</dbReference>
<dbReference type="SMART" id="SM00220">
    <property type="entry name" value="S_TKc"/>
    <property type="match status" value="1"/>
</dbReference>
<dbReference type="EMBL" id="CP013023">
    <property type="protein sequence ID" value="ANF97215.1"/>
    <property type="molecule type" value="Genomic_DNA"/>
</dbReference>
<dbReference type="InterPro" id="IPR011009">
    <property type="entry name" value="Kinase-like_dom_sf"/>
</dbReference>
<dbReference type="OrthoDB" id="9788659at2"/>